<reference evidence="4 5" key="1">
    <citation type="submission" date="2014-04" db="EMBL/GenBank/DDBJ databases">
        <title>Characterization and application of a salt tolerant electro-active bacterium.</title>
        <authorList>
            <person name="Yang L."/>
            <person name="Wei S."/>
            <person name="Tay Q.X.M."/>
        </authorList>
    </citation>
    <scope>NUCLEOTIDE SEQUENCE [LARGE SCALE GENOMIC DNA]</scope>
    <source>
        <strain evidence="4 5">LY1</strain>
    </source>
</reference>
<dbReference type="AlphaFoldDB" id="A0A074KWP5"/>
<organism evidence="4 5">
    <name type="scientific">Anditalea andensis</name>
    <dbReference type="NCBI Taxonomy" id="1048983"/>
    <lineage>
        <taxon>Bacteria</taxon>
        <taxon>Pseudomonadati</taxon>
        <taxon>Bacteroidota</taxon>
        <taxon>Cytophagia</taxon>
        <taxon>Cytophagales</taxon>
        <taxon>Cytophagaceae</taxon>
        <taxon>Anditalea</taxon>
    </lineage>
</organism>
<keyword evidence="2" id="KW-0472">Membrane</keyword>
<dbReference type="InterPro" id="IPR051203">
    <property type="entry name" value="Polysaccharide_Synthase-Rel"/>
</dbReference>
<dbReference type="InterPro" id="IPR036291">
    <property type="entry name" value="NAD(P)-bd_dom_sf"/>
</dbReference>
<dbReference type="Gene3D" id="3.40.50.720">
    <property type="entry name" value="NAD(P)-binding Rossmann-like Domain"/>
    <property type="match status" value="2"/>
</dbReference>
<keyword evidence="2" id="KW-0812">Transmembrane</keyword>
<dbReference type="STRING" id="1048983.EL17_17865"/>
<proteinExistence type="inferred from homology"/>
<dbReference type="CDD" id="cd05237">
    <property type="entry name" value="UDP_invert_4-6DH_SDR_e"/>
    <property type="match status" value="1"/>
</dbReference>
<evidence type="ECO:0000313" key="5">
    <source>
        <dbReference type="Proteomes" id="UP000027821"/>
    </source>
</evidence>
<gene>
    <name evidence="4" type="ORF">EL17_17865</name>
</gene>
<dbReference type="InterPro" id="IPR003869">
    <property type="entry name" value="Polysac_CapD-like"/>
</dbReference>
<evidence type="ECO:0000259" key="3">
    <source>
        <dbReference type="Pfam" id="PF02719"/>
    </source>
</evidence>
<dbReference type="Pfam" id="PF02719">
    <property type="entry name" value="Polysacc_synt_2"/>
    <property type="match status" value="1"/>
</dbReference>
<dbReference type="eggNOG" id="COG1086">
    <property type="taxonomic scope" value="Bacteria"/>
</dbReference>
<dbReference type="SUPFAM" id="SSF51735">
    <property type="entry name" value="NAD(P)-binding Rossmann-fold domains"/>
    <property type="match status" value="2"/>
</dbReference>
<feature type="transmembrane region" description="Helical" evidence="2">
    <location>
        <begin position="12"/>
        <end position="33"/>
    </location>
</feature>
<dbReference type="Proteomes" id="UP000027821">
    <property type="component" value="Unassembled WGS sequence"/>
</dbReference>
<evidence type="ECO:0000313" key="4">
    <source>
        <dbReference type="EMBL" id="KEO72605.1"/>
    </source>
</evidence>
<feature type="transmembrane region" description="Helical" evidence="2">
    <location>
        <begin position="45"/>
        <end position="65"/>
    </location>
</feature>
<evidence type="ECO:0000256" key="2">
    <source>
        <dbReference type="SAM" id="Phobius"/>
    </source>
</evidence>
<dbReference type="PANTHER" id="PTHR43318">
    <property type="entry name" value="UDP-N-ACETYLGLUCOSAMINE 4,6-DEHYDRATASE"/>
    <property type="match status" value="1"/>
</dbReference>
<dbReference type="OrthoDB" id="9803111at2"/>
<name>A0A074KWP5_9BACT</name>
<dbReference type="EMBL" id="JMIH01000024">
    <property type="protein sequence ID" value="KEO72605.1"/>
    <property type="molecule type" value="Genomic_DNA"/>
</dbReference>
<keyword evidence="5" id="KW-1185">Reference proteome</keyword>
<keyword evidence="2" id="KW-1133">Transmembrane helix</keyword>
<sequence length="638" mass="71719">MAFLKNINILPRWVIAALDTTILFYSVIFAYLLRLNFEWSEIGNYYFLESSLFFTFTGVIIMLITRSYQGIVRHTGVKDAFVIARTILFTFLIVALVDFSYEHILNKYSIMPLTVIIIASIISLSLLVFYRLMVKEIFGFAKNKTREFENVVIFGAGEAGMLAHEVLMNDTKINKKVIAFIDDDAKKAGKFLGGSKIYGNIQDLEFLSFKYNVKELIISTQDIPSKRKREIIDECLRLDIHSSIIPPIDEWMSGGLNAGGIREVKIEDLLSRDSISLDSTHVSEELAGKVVLVTGAGGSIGSEIAKQVAHYNPKLLIMLDQAESALYEINHEILSLNLDVDVIAILADIRKVKNLSDIFKKYNPQIVFHAAAYKHVPMMESYPEEAVKCNILGTRNLADLSVEYKAEKFVMISTDKAVNPTNVMGASKRIAEMYVQSLNDFISGMSKGNTKFITTRFGNVLGSNGSVIPLFKRQIEKGGPVTVTHPDITRYFMTIPEACQLVLEAGVMGNGGEIFVFDMGEPVKIVDLARKMIQLSGKKVDQDIKITYSGLRQGEKLYEELLNNEEEVKETHHPKIMIAKVSKVSFEDIHEQLELFNGLLNKSSDVSLVSHMKTIVPEFISNSSRFNFLDSRKEAMTR</sequence>
<accession>A0A074KWP5</accession>
<protein>
    <submittedName>
        <fullName evidence="4">Polysaccharide biosynthesis protein</fullName>
    </submittedName>
</protein>
<dbReference type="PANTHER" id="PTHR43318:SF1">
    <property type="entry name" value="POLYSACCHARIDE BIOSYNTHESIS PROTEIN EPSC-RELATED"/>
    <property type="match status" value="1"/>
</dbReference>
<dbReference type="RefSeq" id="WP_035077269.1">
    <property type="nucleotide sequence ID" value="NZ_JMIH01000024.1"/>
</dbReference>
<feature type="transmembrane region" description="Helical" evidence="2">
    <location>
        <begin position="77"/>
        <end position="97"/>
    </location>
</feature>
<comment type="similarity">
    <text evidence="1">Belongs to the polysaccharide synthase family.</text>
</comment>
<feature type="transmembrane region" description="Helical" evidence="2">
    <location>
        <begin position="109"/>
        <end position="130"/>
    </location>
</feature>
<evidence type="ECO:0000256" key="1">
    <source>
        <dbReference type="ARBA" id="ARBA00007430"/>
    </source>
</evidence>
<feature type="domain" description="Polysaccharide biosynthesis protein CapD-like" evidence="3">
    <location>
        <begin position="291"/>
        <end position="580"/>
    </location>
</feature>
<comment type="caution">
    <text evidence="4">The sequence shown here is derived from an EMBL/GenBank/DDBJ whole genome shotgun (WGS) entry which is preliminary data.</text>
</comment>